<evidence type="ECO:0000256" key="8">
    <source>
        <dbReference type="ARBA" id="ARBA00022927"/>
    </source>
</evidence>
<name>A0ABS5PV94_9FIRM</name>
<dbReference type="InterPro" id="IPR053716">
    <property type="entry name" value="Flag_assembly_chemotaxis_eff"/>
</dbReference>
<dbReference type="NCBIfam" id="TIGR02473">
    <property type="entry name" value="flagell_FliJ"/>
    <property type="match status" value="1"/>
</dbReference>
<dbReference type="EMBL" id="JAHBCL010000039">
    <property type="protein sequence ID" value="MBS7528396.1"/>
    <property type="molecule type" value="Genomic_DNA"/>
</dbReference>
<keyword evidence="12" id="KW-0282">Flagellum</keyword>
<evidence type="ECO:0000256" key="10">
    <source>
        <dbReference type="ARBA" id="ARBA00023225"/>
    </source>
</evidence>
<dbReference type="Pfam" id="PF02050">
    <property type="entry name" value="FliJ"/>
    <property type="match status" value="1"/>
</dbReference>
<comment type="caution">
    <text evidence="12">The sequence shown here is derived from an EMBL/GenBank/DDBJ whole genome shotgun (WGS) entry which is preliminary data.</text>
</comment>
<evidence type="ECO:0000256" key="11">
    <source>
        <dbReference type="SAM" id="Coils"/>
    </source>
</evidence>
<reference evidence="12 13" key="1">
    <citation type="submission" date="2021-05" db="EMBL/GenBank/DDBJ databases">
        <title>Fusibacter ferrireducens sp. nov., an anaerobic, sulfur- and Fe-reducing bacterium isolated from the mangrove sediment.</title>
        <authorList>
            <person name="Qiu D."/>
        </authorList>
    </citation>
    <scope>NUCLEOTIDE SEQUENCE [LARGE SCALE GENOMIC DNA]</scope>
    <source>
        <strain evidence="12 13">DSM 12116</strain>
    </source>
</reference>
<keyword evidence="8" id="KW-0653">Protein transport</keyword>
<dbReference type="Gene3D" id="1.10.287.1700">
    <property type="match status" value="1"/>
</dbReference>
<comment type="subcellular location">
    <subcellularLocation>
        <location evidence="1">Cell membrane</location>
        <topology evidence="1">Peripheral membrane protein</topology>
        <orientation evidence="1">Cytoplasmic side</orientation>
    </subcellularLocation>
</comment>
<keyword evidence="6" id="KW-0145">Chemotaxis</keyword>
<organism evidence="12 13">
    <name type="scientific">Fusibacter paucivorans</name>
    <dbReference type="NCBI Taxonomy" id="76009"/>
    <lineage>
        <taxon>Bacteria</taxon>
        <taxon>Bacillati</taxon>
        <taxon>Bacillota</taxon>
        <taxon>Clostridia</taxon>
        <taxon>Eubacteriales</taxon>
        <taxon>Eubacteriales Family XII. Incertae Sedis</taxon>
        <taxon>Fusibacter</taxon>
    </lineage>
</organism>
<evidence type="ECO:0000256" key="3">
    <source>
        <dbReference type="ARBA" id="ARBA00020392"/>
    </source>
</evidence>
<proteinExistence type="inferred from homology"/>
<comment type="similarity">
    <text evidence="2">Belongs to the FliJ family.</text>
</comment>
<sequence>MKKFKFRYESILTLRLNAEDDVKNELAAKIAKRQKLMDERDTMQQRRYDYDQHIQAMVKAGCRAETLQAIRDGKDYYRRHINRLDASIETMDQEIEATQERLVEAVKARKIMEKVKENEYAQFMDEFNRDEQKVIEEIVNYKNNKTVRD</sequence>
<evidence type="ECO:0000256" key="2">
    <source>
        <dbReference type="ARBA" id="ARBA00010004"/>
    </source>
</evidence>
<keyword evidence="12" id="KW-0966">Cell projection</keyword>
<keyword evidence="7" id="KW-1005">Bacterial flagellum biogenesis</keyword>
<gene>
    <name evidence="12" type="primary">fliJ</name>
    <name evidence="12" type="ORF">KHM83_17045</name>
</gene>
<dbReference type="Proteomes" id="UP000746471">
    <property type="component" value="Unassembled WGS sequence"/>
</dbReference>
<evidence type="ECO:0000256" key="4">
    <source>
        <dbReference type="ARBA" id="ARBA00022448"/>
    </source>
</evidence>
<evidence type="ECO:0000256" key="9">
    <source>
        <dbReference type="ARBA" id="ARBA00023136"/>
    </source>
</evidence>
<evidence type="ECO:0000313" key="12">
    <source>
        <dbReference type="EMBL" id="MBS7528396.1"/>
    </source>
</evidence>
<evidence type="ECO:0000256" key="5">
    <source>
        <dbReference type="ARBA" id="ARBA00022475"/>
    </source>
</evidence>
<keyword evidence="12" id="KW-0969">Cilium</keyword>
<evidence type="ECO:0000256" key="7">
    <source>
        <dbReference type="ARBA" id="ARBA00022795"/>
    </source>
</evidence>
<keyword evidence="13" id="KW-1185">Reference proteome</keyword>
<protein>
    <recommendedName>
        <fullName evidence="3">Flagellar FliJ protein</fullName>
    </recommendedName>
</protein>
<dbReference type="RefSeq" id="WP_213238255.1">
    <property type="nucleotide sequence ID" value="NZ_JAHBCL010000039.1"/>
</dbReference>
<evidence type="ECO:0000256" key="6">
    <source>
        <dbReference type="ARBA" id="ARBA00022500"/>
    </source>
</evidence>
<accession>A0ABS5PV94</accession>
<keyword evidence="9" id="KW-0472">Membrane</keyword>
<keyword evidence="5" id="KW-1003">Cell membrane</keyword>
<keyword evidence="11" id="KW-0175">Coiled coil</keyword>
<dbReference type="InterPro" id="IPR012823">
    <property type="entry name" value="Flagell_FliJ"/>
</dbReference>
<feature type="coiled-coil region" evidence="11">
    <location>
        <begin position="81"/>
        <end position="144"/>
    </location>
</feature>
<evidence type="ECO:0000256" key="1">
    <source>
        <dbReference type="ARBA" id="ARBA00004413"/>
    </source>
</evidence>
<keyword evidence="4" id="KW-0813">Transport</keyword>
<keyword evidence="10" id="KW-1006">Bacterial flagellum protein export</keyword>
<evidence type="ECO:0000313" key="13">
    <source>
        <dbReference type="Proteomes" id="UP000746471"/>
    </source>
</evidence>